<gene>
    <name evidence="1" type="ORF">ALP51_04922</name>
</gene>
<dbReference type="Pfam" id="PF06834">
    <property type="entry name" value="TraU"/>
    <property type="match status" value="1"/>
</dbReference>
<reference evidence="1 2" key="1">
    <citation type="submission" date="2018-08" db="EMBL/GenBank/DDBJ databases">
        <title>Recombination of ecologically and evolutionarily significant loci maintains genetic cohesion in the Pseudomonas syringae species complex.</title>
        <authorList>
            <person name="Dillon M."/>
            <person name="Thakur S."/>
            <person name="Almeida R.N.D."/>
            <person name="Weir B.S."/>
            <person name="Guttman D.S."/>
        </authorList>
    </citation>
    <scope>NUCLEOTIDE SEQUENCE [LARGE SCALE GENOMIC DNA]</scope>
    <source>
        <strain evidence="1 2">ICMP 13684</strain>
    </source>
</reference>
<evidence type="ECO:0008006" key="3">
    <source>
        <dbReference type="Google" id="ProtNLM"/>
    </source>
</evidence>
<protein>
    <recommendedName>
        <fullName evidence="3">TIGR03756 family integrating conjugative element protein</fullName>
    </recommendedName>
</protein>
<comment type="caution">
    <text evidence="1">The sequence shown here is derived from an EMBL/GenBank/DDBJ whole genome shotgun (WGS) entry which is preliminary data.</text>
</comment>
<evidence type="ECO:0000313" key="1">
    <source>
        <dbReference type="EMBL" id="RMT16585.1"/>
    </source>
</evidence>
<dbReference type="EMBL" id="RBTE01000622">
    <property type="protein sequence ID" value="RMT16585.1"/>
    <property type="molecule type" value="Genomic_DNA"/>
</dbReference>
<proteinExistence type="predicted"/>
<name>A0A3M5IZR1_PSESS</name>
<dbReference type="AlphaFoldDB" id="A0A3M5IZR1"/>
<dbReference type="Proteomes" id="UP000278180">
    <property type="component" value="Unassembled WGS sequence"/>
</dbReference>
<dbReference type="InterPro" id="IPR009649">
    <property type="entry name" value="TraU"/>
</dbReference>
<evidence type="ECO:0000313" key="2">
    <source>
        <dbReference type="Proteomes" id="UP000278180"/>
    </source>
</evidence>
<feature type="non-terminal residue" evidence="1">
    <location>
        <position position="1"/>
    </location>
</feature>
<sequence>IHQADDYKAAAVIAQRAGDVVTRIGQVHVYLPLRALPMPGYWPAGELIEGVAATGKWQELTPSLSPSCAVFPNFGPGVQATDGSYAWALWRPYSCCKRQGQTFLGSTDFQ</sequence>
<organism evidence="1 2">
    <name type="scientific">Pseudomonas savastanoi</name>
    <name type="common">Pseudomonas syringae pv. savastanoi</name>
    <dbReference type="NCBI Taxonomy" id="29438"/>
    <lineage>
        <taxon>Bacteria</taxon>
        <taxon>Pseudomonadati</taxon>
        <taxon>Pseudomonadota</taxon>
        <taxon>Gammaproteobacteria</taxon>
        <taxon>Pseudomonadales</taxon>
        <taxon>Pseudomonadaceae</taxon>
        <taxon>Pseudomonas</taxon>
    </lineage>
</organism>
<dbReference type="RefSeq" id="WP_174518764.1">
    <property type="nucleotide sequence ID" value="NZ_RBTE01000622.1"/>
</dbReference>
<accession>A0A3M5IZR1</accession>